<feature type="region of interest" description="Disordered" evidence="4">
    <location>
        <begin position="863"/>
        <end position="882"/>
    </location>
</feature>
<sequence length="965" mass="101685">MTEEPLVVDTSFAQQSLWLQNEIDPGQSAYNVTAAVRLRGPLDIPVLERALNTVVERHEALRTVFDLDDGDPVQVIGPMPPLKVPVLDCRPEEFEETARAELEAPFDLRRGPLLRLRLLRLGEDHHVALLVMHHIVTDGVSSGILFQELTAAYEAHRAGRPPVLPELPIQYADFAAWQRDRLRGDELRGLTGHWSRVLAGAEPLRLPTDRPRPDAPTDRGGTHHFDLPAALVARLESTARRNNATPFMVLTAAFCALLSRYCGQHDITLTSPVSGRTRPELEGLIGYFVNPLLLRTDLSGDPDFTELLARVRTACLDAYKHQELPYEQAVDLLRQQGSGTQAHGAHVMLVLQARTPSRWEAAGLSFEMVHVDTGSSKADLILDVRPGDDGHHVVLQYGADLFDPATAERLAGHFRTVLESVTARPALPLSRVPLLSAEERHTLLTAWSTPSAEPVEGHVHTAVEAWAAKTPDTPAVVDAEGRLTYAELHERACALAVRMREAGVRPGTVVALAAKPSAALAVAALAALKAGGCCLPLDPALPAGVLGALVEQSRAALVLDAAPGPTVPDTVAPVTLRTAGGSAGADPAVTAGTALLNWTALGGGGHALAALAHGALLTAARDTAASTGLRPGTRWATTSSSPEQVLRQLVPVLTGGGTLVLDGAPGDERAGAAEARVDAALPESAGGVTVDGADRGPVPEALVLDGGLEPVPVGVTGELYLAGPALSHGYAGRPGLTATSFLPDPHGTRAGGRLFRTGERARRLADGTVERAGREDGLLTGGGLRVDPAETGRTLSAEPGVADCAVLVRALPGGRPAAVAYTVAGPGEAPDPAGLLARLRDRLPAAWLPTAVVPVESIPRTAAGAPDQAALPLPDRGPEPEAAGYVAPRTPFEEEIARIWAELLGVERVGAYDNFFDLGGQSLTAVRLAARLREEFGADIAVRDLYADFTVAEVAWKVLQRLVAS</sequence>
<dbReference type="GO" id="GO:0047527">
    <property type="term" value="F:2,3-dihydroxybenzoate-serine ligase activity"/>
    <property type="evidence" value="ECO:0007669"/>
    <property type="project" value="TreeGrafter"/>
</dbReference>
<feature type="compositionally biased region" description="Basic and acidic residues" evidence="4">
    <location>
        <begin position="207"/>
        <end position="224"/>
    </location>
</feature>
<dbReference type="SUPFAM" id="SSF47336">
    <property type="entry name" value="ACP-like"/>
    <property type="match status" value="1"/>
</dbReference>
<dbReference type="CDD" id="cd19531">
    <property type="entry name" value="LCL_NRPS-like"/>
    <property type="match status" value="1"/>
</dbReference>
<feature type="region of interest" description="Disordered" evidence="4">
    <location>
        <begin position="204"/>
        <end position="224"/>
    </location>
</feature>
<dbReference type="SMART" id="SM00823">
    <property type="entry name" value="PKS_PP"/>
    <property type="match status" value="1"/>
</dbReference>
<dbReference type="GO" id="GO:0005829">
    <property type="term" value="C:cytosol"/>
    <property type="evidence" value="ECO:0007669"/>
    <property type="project" value="TreeGrafter"/>
</dbReference>
<dbReference type="InterPro" id="IPR025110">
    <property type="entry name" value="AMP-bd_C"/>
</dbReference>
<dbReference type="InterPro" id="IPR023213">
    <property type="entry name" value="CAT-like_dom_sf"/>
</dbReference>
<organism evidence="6 7">
    <name type="scientific">Streptomyces fructofermentans</name>
    <dbReference type="NCBI Taxonomy" id="152141"/>
    <lineage>
        <taxon>Bacteria</taxon>
        <taxon>Bacillati</taxon>
        <taxon>Actinomycetota</taxon>
        <taxon>Actinomycetes</taxon>
        <taxon>Kitasatosporales</taxon>
        <taxon>Streptomycetaceae</taxon>
        <taxon>Streptomyces</taxon>
    </lineage>
</organism>
<evidence type="ECO:0000313" key="6">
    <source>
        <dbReference type="EMBL" id="GGX44068.1"/>
    </source>
</evidence>
<evidence type="ECO:0000256" key="1">
    <source>
        <dbReference type="ARBA" id="ARBA00001957"/>
    </source>
</evidence>
<dbReference type="InterPro" id="IPR009081">
    <property type="entry name" value="PP-bd_ACP"/>
</dbReference>
<comment type="cofactor">
    <cofactor evidence="1">
        <name>pantetheine 4'-phosphate</name>
        <dbReference type="ChEBI" id="CHEBI:47942"/>
    </cofactor>
</comment>
<keyword evidence="3" id="KW-0597">Phosphoprotein</keyword>
<accession>A0A918N6M9</accession>
<dbReference type="FunFam" id="1.10.1200.10:FF:000005">
    <property type="entry name" value="Nonribosomal peptide synthetase 1"/>
    <property type="match status" value="1"/>
</dbReference>
<dbReference type="Gene3D" id="1.10.1200.10">
    <property type="entry name" value="ACP-like"/>
    <property type="match status" value="1"/>
</dbReference>
<dbReference type="EMBL" id="BMWD01000002">
    <property type="protein sequence ID" value="GGX44068.1"/>
    <property type="molecule type" value="Genomic_DNA"/>
</dbReference>
<dbReference type="GO" id="GO:0009239">
    <property type="term" value="P:enterobactin biosynthetic process"/>
    <property type="evidence" value="ECO:0007669"/>
    <property type="project" value="TreeGrafter"/>
</dbReference>
<gene>
    <name evidence="6" type="ORF">GCM10010515_08680</name>
</gene>
<dbReference type="Gene3D" id="3.30.559.30">
    <property type="entry name" value="Nonribosomal peptide synthetase, condensation domain"/>
    <property type="match status" value="1"/>
</dbReference>
<dbReference type="InterPro" id="IPR045851">
    <property type="entry name" value="AMP-bd_C_sf"/>
</dbReference>
<dbReference type="GO" id="GO:0031177">
    <property type="term" value="F:phosphopantetheine binding"/>
    <property type="evidence" value="ECO:0007669"/>
    <property type="project" value="InterPro"/>
</dbReference>
<proteinExistence type="predicted"/>
<dbReference type="InterPro" id="IPR036736">
    <property type="entry name" value="ACP-like_sf"/>
</dbReference>
<dbReference type="Gene3D" id="3.40.50.12780">
    <property type="entry name" value="N-terminal domain of ligase-like"/>
    <property type="match status" value="1"/>
</dbReference>
<dbReference type="Gene3D" id="2.30.38.10">
    <property type="entry name" value="Luciferase, Domain 3"/>
    <property type="match status" value="1"/>
</dbReference>
<dbReference type="InterPro" id="IPR042099">
    <property type="entry name" value="ANL_N_sf"/>
</dbReference>
<dbReference type="PANTHER" id="PTHR45527">
    <property type="entry name" value="NONRIBOSOMAL PEPTIDE SYNTHETASE"/>
    <property type="match status" value="1"/>
</dbReference>
<dbReference type="Pfam" id="PF00501">
    <property type="entry name" value="AMP-binding"/>
    <property type="match status" value="1"/>
</dbReference>
<dbReference type="SUPFAM" id="SSF52777">
    <property type="entry name" value="CoA-dependent acyltransferases"/>
    <property type="match status" value="2"/>
</dbReference>
<evidence type="ECO:0000259" key="5">
    <source>
        <dbReference type="PROSITE" id="PS50075"/>
    </source>
</evidence>
<dbReference type="Pfam" id="PF00668">
    <property type="entry name" value="Condensation"/>
    <property type="match status" value="1"/>
</dbReference>
<name>A0A918N6M9_9ACTN</name>
<dbReference type="SUPFAM" id="SSF56801">
    <property type="entry name" value="Acetyl-CoA synthetase-like"/>
    <property type="match status" value="1"/>
</dbReference>
<protein>
    <recommendedName>
        <fullName evidence="5">Carrier domain-containing protein</fullName>
    </recommendedName>
</protein>
<dbReference type="PANTHER" id="PTHR45527:SF1">
    <property type="entry name" value="FATTY ACID SYNTHASE"/>
    <property type="match status" value="1"/>
</dbReference>
<evidence type="ECO:0000256" key="3">
    <source>
        <dbReference type="ARBA" id="ARBA00022553"/>
    </source>
</evidence>
<feature type="domain" description="Carrier" evidence="5">
    <location>
        <begin position="887"/>
        <end position="962"/>
    </location>
</feature>
<dbReference type="GO" id="GO:0008610">
    <property type="term" value="P:lipid biosynthetic process"/>
    <property type="evidence" value="ECO:0007669"/>
    <property type="project" value="UniProtKB-ARBA"/>
</dbReference>
<dbReference type="GO" id="GO:0009366">
    <property type="term" value="C:enterobactin synthetase complex"/>
    <property type="evidence" value="ECO:0007669"/>
    <property type="project" value="TreeGrafter"/>
</dbReference>
<dbReference type="InterPro" id="IPR001242">
    <property type="entry name" value="Condensation_dom"/>
</dbReference>
<dbReference type="FunFam" id="3.30.559.10:FF:000012">
    <property type="entry name" value="Non-ribosomal peptide synthetase"/>
    <property type="match status" value="1"/>
</dbReference>
<dbReference type="Gene3D" id="3.30.300.30">
    <property type="match status" value="1"/>
</dbReference>
<dbReference type="GO" id="GO:0043041">
    <property type="term" value="P:amino acid activation for nonribosomal peptide biosynthetic process"/>
    <property type="evidence" value="ECO:0007669"/>
    <property type="project" value="TreeGrafter"/>
</dbReference>
<dbReference type="Gene3D" id="3.30.559.10">
    <property type="entry name" value="Chloramphenicol acetyltransferase-like domain"/>
    <property type="match status" value="1"/>
</dbReference>
<dbReference type="Proteomes" id="UP000645555">
    <property type="component" value="Unassembled WGS sequence"/>
</dbReference>
<evidence type="ECO:0000256" key="2">
    <source>
        <dbReference type="ARBA" id="ARBA00022450"/>
    </source>
</evidence>
<evidence type="ECO:0000313" key="7">
    <source>
        <dbReference type="Proteomes" id="UP000645555"/>
    </source>
</evidence>
<keyword evidence="2" id="KW-0596">Phosphopantetheine</keyword>
<dbReference type="InterPro" id="IPR000873">
    <property type="entry name" value="AMP-dep_synth/lig_dom"/>
</dbReference>
<dbReference type="InterPro" id="IPR020806">
    <property type="entry name" value="PKS_PP-bd"/>
</dbReference>
<dbReference type="Pfam" id="PF13193">
    <property type="entry name" value="AMP-binding_C"/>
    <property type="match status" value="1"/>
</dbReference>
<reference evidence="6" key="2">
    <citation type="submission" date="2020-09" db="EMBL/GenBank/DDBJ databases">
        <authorList>
            <person name="Sun Q."/>
            <person name="Ohkuma M."/>
        </authorList>
    </citation>
    <scope>NUCLEOTIDE SEQUENCE</scope>
    <source>
        <strain evidence="6">JCM 4956</strain>
    </source>
</reference>
<dbReference type="RefSeq" id="WP_190033940.1">
    <property type="nucleotide sequence ID" value="NZ_BMWD01000002.1"/>
</dbReference>
<reference evidence="6" key="1">
    <citation type="journal article" date="2014" name="Int. J. Syst. Evol. Microbiol.">
        <title>Complete genome sequence of Corynebacterium casei LMG S-19264T (=DSM 44701T), isolated from a smear-ripened cheese.</title>
        <authorList>
            <consortium name="US DOE Joint Genome Institute (JGI-PGF)"/>
            <person name="Walter F."/>
            <person name="Albersmeier A."/>
            <person name="Kalinowski J."/>
            <person name="Ruckert C."/>
        </authorList>
    </citation>
    <scope>NUCLEOTIDE SEQUENCE</scope>
    <source>
        <strain evidence="6">JCM 4956</strain>
    </source>
</reference>
<dbReference type="Pfam" id="PF00550">
    <property type="entry name" value="PP-binding"/>
    <property type="match status" value="1"/>
</dbReference>
<dbReference type="AlphaFoldDB" id="A0A918N6M9"/>
<comment type="caution">
    <text evidence="6">The sequence shown here is derived from an EMBL/GenBank/DDBJ whole genome shotgun (WGS) entry which is preliminary data.</text>
</comment>
<dbReference type="PROSITE" id="PS50075">
    <property type="entry name" value="CARRIER"/>
    <property type="match status" value="1"/>
</dbReference>
<keyword evidence="7" id="KW-1185">Reference proteome</keyword>
<evidence type="ECO:0000256" key="4">
    <source>
        <dbReference type="SAM" id="MobiDB-lite"/>
    </source>
</evidence>